<evidence type="ECO:0000313" key="1">
    <source>
        <dbReference type="EMBL" id="BBI41173.1"/>
    </source>
</evidence>
<sequence length="250" mass="28218">MNMVFSIILIILILIILILGLKLGNKIYSYIKTKVITRFKTKDNSNLKAKKTNIKNSKCVLNMSPSRGLVLASAVASNDQMTEGERAALNNMLRKTNGSDVNVHEADLVGLNDLALKASNAIDNIYNNKSIISSLLPKRGVIRISNIPDMDEPFGLRQVLYGEGFRTYHYRHFEITFRQMTKNYISHVKSFLKESLDDCSSVEKLIYDIQQLENHIKSYSPNFNPFLSPIVSDNISEVIMEINLIVSSSI</sequence>
<dbReference type="EMBL" id="AP019407">
    <property type="protein sequence ID" value="BBI41173.1"/>
    <property type="molecule type" value="Genomic_DNA"/>
</dbReference>
<protein>
    <submittedName>
        <fullName evidence="1">Uncharacterized protein</fullName>
    </submittedName>
</protein>
<evidence type="ECO:0000313" key="2">
    <source>
        <dbReference type="Proteomes" id="UP000294459"/>
    </source>
</evidence>
<proteinExistence type="predicted"/>
<name>A0A4P2VRJ9_MONPU</name>
<dbReference type="Proteomes" id="UP000294459">
    <property type="component" value="Mitochondrion MT"/>
</dbReference>
<dbReference type="AlphaFoldDB" id="A0A4P2VRJ9"/>
<keyword evidence="1" id="KW-0496">Mitochondrion</keyword>
<gene>
    <name evidence="1" type="primary">GB01_mito_ORF13</name>
</gene>
<reference evidence="1 2" key="1">
    <citation type="submission" date="2019-02" db="EMBL/GenBank/DDBJ databases">
        <title>Whole genome sequence of Monascus purpureus GB-01, an industrial strain for food colorant production.</title>
        <authorList>
            <person name="Kumagai S."/>
            <person name="Tsukahara M."/>
            <person name="Katayama N."/>
            <person name="Yaoi K."/>
            <person name="Aburatani S."/>
            <person name="Ohdan K."/>
            <person name="Fujimori K.E."/>
        </authorList>
    </citation>
    <scope>NUCLEOTIDE SEQUENCE [LARGE SCALE GENOMIC DNA]</scope>
    <source>
        <strain evidence="1 2">GB-01</strain>
    </source>
</reference>
<organism evidence="1 2">
    <name type="scientific">Monascus purpureus</name>
    <name type="common">Red mold</name>
    <name type="synonym">Monascus anka</name>
    <dbReference type="NCBI Taxonomy" id="5098"/>
    <lineage>
        <taxon>Eukaryota</taxon>
        <taxon>Fungi</taxon>
        <taxon>Dikarya</taxon>
        <taxon>Ascomycota</taxon>
        <taxon>Pezizomycotina</taxon>
        <taxon>Eurotiomycetes</taxon>
        <taxon>Eurotiomycetidae</taxon>
        <taxon>Eurotiales</taxon>
        <taxon>Aspergillaceae</taxon>
        <taxon>Monascus</taxon>
    </lineage>
</organism>
<accession>A0A4P2VRJ9</accession>
<geneLocation type="mitochondrion" evidence="1"/>